<organism evidence="3 4">
    <name type="scientific">Sorangium cellulosum</name>
    <name type="common">Polyangium cellulosum</name>
    <dbReference type="NCBI Taxonomy" id="56"/>
    <lineage>
        <taxon>Bacteria</taxon>
        <taxon>Pseudomonadati</taxon>
        <taxon>Myxococcota</taxon>
        <taxon>Polyangia</taxon>
        <taxon>Polyangiales</taxon>
        <taxon>Polyangiaceae</taxon>
        <taxon>Sorangium</taxon>
    </lineage>
</organism>
<feature type="signal peptide" evidence="2">
    <location>
        <begin position="1"/>
        <end position="22"/>
    </location>
</feature>
<accession>A0A2L0F7T9</accession>
<dbReference type="PROSITE" id="PS51257">
    <property type="entry name" value="PROKAR_LIPOPROTEIN"/>
    <property type="match status" value="1"/>
</dbReference>
<evidence type="ECO:0000313" key="3">
    <source>
        <dbReference type="EMBL" id="AUX47587.1"/>
    </source>
</evidence>
<dbReference type="Proteomes" id="UP000238348">
    <property type="component" value="Chromosome"/>
</dbReference>
<evidence type="ECO:0000313" key="4">
    <source>
        <dbReference type="Proteomes" id="UP000238348"/>
    </source>
</evidence>
<dbReference type="AlphaFoldDB" id="A0A2L0F7T9"/>
<dbReference type="EMBL" id="CP012673">
    <property type="protein sequence ID" value="AUX47587.1"/>
    <property type="molecule type" value="Genomic_DNA"/>
</dbReference>
<proteinExistence type="predicted"/>
<feature type="chain" id="PRO_5014901493" description="Secreted protein" evidence="2">
    <location>
        <begin position="23"/>
        <end position="244"/>
    </location>
</feature>
<gene>
    <name evidence="3" type="ORF">SOCE26_091090</name>
</gene>
<evidence type="ECO:0000256" key="1">
    <source>
        <dbReference type="SAM" id="MobiDB-lite"/>
    </source>
</evidence>
<keyword evidence="2" id="KW-0732">Signal</keyword>
<protein>
    <recommendedName>
        <fullName evidence="5">Secreted protein</fullName>
    </recommendedName>
</protein>
<sequence>MKRDVRTGWLVSMMALSTLVVACSDSGGGPSSSGGGSGGSGGSGGTTMVGDGGSGGSGGSTGTTMVGDGGSGGSGGGGGGSEAEGPNAMQACLAICEAHKLYGCDPPDLDCAQSCGVVVIPLARPACEDELVAYYSCWLPEASTCKEGLPADCQDEKDAYDACLDAHGCSGLECEYPHGLEGNECACSSTCLSKKHEVKCGPTEDGTTMCSCLVEGVEVGTCEGAPREVCHLTQGCCQEFFDIN</sequence>
<dbReference type="RefSeq" id="WP_159397886.1">
    <property type="nucleotide sequence ID" value="NZ_CP012673.1"/>
</dbReference>
<feature type="region of interest" description="Disordered" evidence="1">
    <location>
        <begin position="27"/>
        <end position="82"/>
    </location>
</feature>
<name>A0A2L0F7T9_SORCE</name>
<evidence type="ECO:0000256" key="2">
    <source>
        <dbReference type="SAM" id="SignalP"/>
    </source>
</evidence>
<dbReference type="OrthoDB" id="5518858at2"/>
<evidence type="ECO:0008006" key="5">
    <source>
        <dbReference type="Google" id="ProtNLM"/>
    </source>
</evidence>
<reference evidence="3 4" key="1">
    <citation type="submission" date="2015-09" db="EMBL/GenBank/DDBJ databases">
        <title>Sorangium comparison.</title>
        <authorList>
            <person name="Zaburannyi N."/>
            <person name="Bunk B."/>
            <person name="Overmann J."/>
            <person name="Mueller R."/>
        </authorList>
    </citation>
    <scope>NUCLEOTIDE SEQUENCE [LARGE SCALE GENOMIC DNA]</scope>
    <source>
        <strain evidence="3 4">So ce26</strain>
    </source>
</reference>